<evidence type="ECO:0008006" key="3">
    <source>
        <dbReference type="Google" id="ProtNLM"/>
    </source>
</evidence>
<dbReference type="NCBIfam" id="TIGR04131">
    <property type="entry name" value="Bac_Flav_CTERM"/>
    <property type="match status" value="1"/>
</dbReference>
<dbReference type="STRING" id="755732.Fluta_1670"/>
<dbReference type="EMBL" id="CP002542">
    <property type="protein sequence ID" value="AEA43662.1"/>
    <property type="molecule type" value="Genomic_DNA"/>
</dbReference>
<dbReference type="RefSeq" id="WP_013686433.1">
    <property type="nucleotide sequence ID" value="NC_015321.1"/>
</dbReference>
<dbReference type="Gene3D" id="2.60.120.260">
    <property type="entry name" value="Galactose-binding domain-like"/>
    <property type="match status" value="1"/>
</dbReference>
<dbReference type="AlphaFoldDB" id="F2IGP5"/>
<dbReference type="HOGENOM" id="CLU_911384_0_0_10"/>
<accession>F2IGP5</accession>
<protein>
    <recommendedName>
        <fullName evidence="3">Gliding motility-associated C-terminal domain-containing protein</fullName>
    </recommendedName>
</protein>
<dbReference type="InterPro" id="IPR026341">
    <property type="entry name" value="T9SS_type_B"/>
</dbReference>
<gene>
    <name evidence="1" type="ordered locus">Fluta_1670</name>
</gene>
<evidence type="ECO:0000313" key="2">
    <source>
        <dbReference type="Proteomes" id="UP000007463"/>
    </source>
</evidence>
<dbReference type="eggNOG" id="COG2885">
    <property type="taxonomic scope" value="Bacteria"/>
</dbReference>
<keyword evidence="2" id="KW-1185">Reference proteome</keyword>
<organism evidence="1 2">
    <name type="scientific">Fluviicola taffensis (strain DSM 16823 / NCIMB 13979 / RW262)</name>
    <dbReference type="NCBI Taxonomy" id="755732"/>
    <lineage>
        <taxon>Bacteria</taxon>
        <taxon>Pseudomonadati</taxon>
        <taxon>Bacteroidota</taxon>
        <taxon>Flavobacteriia</taxon>
        <taxon>Flavobacteriales</taxon>
        <taxon>Crocinitomicaceae</taxon>
        <taxon>Fluviicola</taxon>
    </lineage>
</organism>
<dbReference type="OrthoDB" id="9782229at2"/>
<reference evidence="2" key="2">
    <citation type="submission" date="2011-02" db="EMBL/GenBank/DDBJ databases">
        <title>The complete genome of Fluviicola taffensis DSM 16823.</title>
        <authorList>
            <consortium name="US DOE Joint Genome Institute (JGI-PGF)"/>
            <person name="Lucas S."/>
            <person name="Copeland A."/>
            <person name="Lapidus A."/>
            <person name="Bruce D."/>
            <person name="Goodwin L."/>
            <person name="Pitluck S."/>
            <person name="Kyrpides N."/>
            <person name="Mavromatis K."/>
            <person name="Ivanova N."/>
            <person name="Mikhailova N."/>
            <person name="Pagani I."/>
            <person name="Chertkov O."/>
            <person name="Detter J.C."/>
            <person name="Han C."/>
            <person name="Tapia R."/>
            <person name="Land M."/>
            <person name="Hauser L."/>
            <person name="Markowitz V."/>
            <person name="Cheng J.-F."/>
            <person name="Hugenholtz P."/>
            <person name="Woyke T."/>
            <person name="Wu D."/>
            <person name="Tindall B."/>
            <person name="Pomrenke H.G."/>
            <person name="Brambilla E."/>
            <person name="Klenk H.-P."/>
            <person name="Eisen J.A."/>
        </authorList>
    </citation>
    <scope>NUCLEOTIDE SEQUENCE [LARGE SCALE GENOMIC DNA]</scope>
    <source>
        <strain evidence="2">DSM 16823 / RW262 / RW262</strain>
    </source>
</reference>
<dbReference type="eggNOG" id="COG3291">
    <property type="taxonomic scope" value="Bacteria"/>
</dbReference>
<reference evidence="1 2" key="1">
    <citation type="journal article" date="2011" name="Stand. Genomic Sci.">
        <title>Complete genome sequence of the gliding freshwater bacterium Fluviicola taffensis type strain (RW262).</title>
        <authorList>
            <person name="Woyke T."/>
            <person name="Chertkov O."/>
            <person name="Lapidus A."/>
            <person name="Nolan M."/>
            <person name="Lucas S."/>
            <person name="Del Rio T.G."/>
            <person name="Tice H."/>
            <person name="Cheng J.F."/>
            <person name="Tapia R."/>
            <person name="Han C."/>
            <person name="Goodwin L."/>
            <person name="Pitluck S."/>
            <person name="Liolios K."/>
            <person name="Pagani I."/>
            <person name="Ivanova N."/>
            <person name="Huntemann M."/>
            <person name="Mavromatis K."/>
            <person name="Mikhailova N."/>
            <person name="Pati A."/>
            <person name="Chen A."/>
            <person name="Palaniappan K."/>
            <person name="Land M."/>
            <person name="Hauser L."/>
            <person name="Brambilla E.M."/>
            <person name="Rohde M."/>
            <person name="Mwirichia R."/>
            <person name="Sikorski J."/>
            <person name="Tindall B.J."/>
            <person name="Goker M."/>
            <person name="Bristow J."/>
            <person name="Eisen J.A."/>
            <person name="Markowitz V."/>
            <person name="Hugenholtz P."/>
            <person name="Klenk H.P."/>
            <person name="Kyrpides N.C."/>
        </authorList>
    </citation>
    <scope>NUCLEOTIDE SEQUENCE [LARGE SCALE GENOMIC DNA]</scope>
    <source>
        <strain evidence="2">DSM 16823 / RW262 / RW262</strain>
    </source>
</reference>
<dbReference type="Proteomes" id="UP000007463">
    <property type="component" value="Chromosome"/>
</dbReference>
<sequence length="320" mass="36660" precursor="true">MSKLVLHIVFLFISLSLWTQENLVPNGSFEEYNWCPNTANGFYINSCKYWTSPTLGTPDYFNSCSTEYDITLQRFLFSVPENYIGNQAAHTGNAYSFFTFGQNDSNSLTYSENIQIKLNHTLDAGRFYEVSFFVHNPIANYCINSIGALFTPNQLNLNTDEILPYNPQFLSNPDVFFCDTNNWYQVKGTFIAQGTEEYMTIGVFKSLPELKVKDYNGNFLNGLSAAIYIDDVYLKETELQISNIFTPNGDGLNDYYHLNLKGIGAKKAEIYNRWGNLIFQCEDTLNWDGTFNGIDCTEGVYFIRIIFEDNNVNGFIHLMK</sequence>
<proteinExistence type="predicted"/>
<name>F2IGP5_FLUTR</name>
<dbReference type="Pfam" id="PF13585">
    <property type="entry name" value="CHU_C"/>
    <property type="match status" value="1"/>
</dbReference>
<dbReference type="KEGG" id="fte:Fluta_1670"/>
<evidence type="ECO:0000313" key="1">
    <source>
        <dbReference type="EMBL" id="AEA43662.1"/>
    </source>
</evidence>